<evidence type="ECO:0000313" key="1">
    <source>
        <dbReference type="EMBL" id="SMC95851.1"/>
    </source>
</evidence>
<proteinExistence type="predicted"/>
<gene>
    <name evidence="1" type="ORF">SAMN04488524_3715</name>
</gene>
<dbReference type="AlphaFoldDB" id="A0A1W2DED8"/>
<reference evidence="2" key="1">
    <citation type="submission" date="2017-04" db="EMBL/GenBank/DDBJ databases">
        <authorList>
            <person name="Varghese N."/>
            <person name="Submissions S."/>
        </authorList>
    </citation>
    <scope>NUCLEOTIDE SEQUENCE [LARGE SCALE GENOMIC DNA]</scope>
    <source>
        <strain evidence="2">DSM 12126</strain>
    </source>
</reference>
<sequence length="123" mass="13715">MKISTTLLILLILSFCSCKKESLTSDLSDVVLNNKGILRVECSDCQISYSVQNKDYNVNVKDGSEDIAFFYASDFNLKTQVKSLEAQGIRLMVIDSYGRVVSNELNSCAKGEVREGSFRINAR</sequence>
<dbReference type="RefSeq" id="WP_084240499.1">
    <property type="nucleotide sequence ID" value="NZ_FWXT01000003.1"/>
</dbReference>
<dbReference type="OrthoDB" id="765162at2"/>
<accession>A0A1W2DED8</accession>
<name>A0A1W2DED8_9SPHI</name>
<protein>
    <submittedName>
        <fullName evidence="1">Uncharacterized protein</fullName>
    </submittedName>
</protein>
<keyword evidence="2" id="KW-1185">Reference proteome</keyword>
<evidence type="ECO:0000313" key="2">
    <source>
        <dbReference type="Proteomes" id="UP000192756"/>
    </source>
</evidence>
<dbReference type="PROSITE" id="PS51257">
    <property type="entry name" value="PROKAR_LIPOPROTEIN"/>
    <property type="match status" value="1"/>
</dbReference>
<dbReference type="Proteomes" id="UP000192756">
    <property type="component" value="Unassembled WGS sequence"/>
</dbReference>
<dbReference type="STRING" id="151894.SAMN04488524_3715"/>
<organism evidence="1 2">
    <name type="scientific">Pedobacter africanus</name>
    <dbReference type="NCBI Taxonomy" id="151894"/>
    <lineage>
        <taxon>Bacteria</taxon>
        <taxon>Pseudomonadati</taxon>
        <taxon>Bacteroidota</taxon>
        <taxon>Sphingobacteriia</taxon>
        <taxon>Sphingobacteriales</taxon>
        <taxon>Sphingobacteriaceae</taxon>
        <taxon>Pedobacter</taxon>
    </lineage>
</organism>
<dbReference type="EMBL" id="FWXT01000003">
    <property type="protein sequence ID" value="SMC95851.1"/>
    <property type="molecule type" value="Genomic_DNA"/>
</dbReference>